<dbReference type="AlphaFoldDB" id="A0AA35Y9G5"/>
<name>A0AA35Y9G5_LACSI</name>
<proteinExistence type="predicted"/>
<gene>
    <name evidence="1" type="ORF">LSALG_LOCUS10427</name>
</gene>
<accession>A0AA35Y9G5</accession>
<evidence type="ECO:0000313" key="1">
    <source>
        <dbReference type="EMBL" id="CAI9270090.1"/>
    </source>
</evidence>
<reference evidence="1" key="1">
    <citation type="submission" date="2023-04" db="EMBL/GenBank/DDBJ databases">
        <authorList>
            <person name="Vijverberg K."/>
            <person name="Xiong W."/>
            <person name="Schranz E."/>
        </authorList>
    </citation>
    <scope>NUCLEOTIDE SEQUENCE</scope>
</reference>
<dbReference type="EMBL" id="OX465077">
    <property type="protein sequence ID" value="CAI9270090.1"/>
    <property type="molecule type" value="Genomic_DNA"/>
</dbReference>
<protein>
    <submittedName>
        <fullName evidence="1">Uncharacterized protein</fullName>
    </submittedName>
</protein>
<dbReference type="Proteomes" id="UP001177003">
    <property type="component" value="Chromosome 1"/>
</dbReference>
<keyword evidence="2" id="KW-1185">Reference proteome</keyword>
<sequence length="139" mass="16204">MTIKDNILDAENLGIVDLKPAFEKRYLKDDDQIRLILESRAKNTTRSKRSLSDLGYNYKFRQATALKPEEVIRAIKALKYEGKIKGSNYYFSIPSRESVIYVKEYDQILLKEKLFRCSFRNLKMSHRATITSCILSIIS</sequence>
<evidence type="ECO:0000313" key="2">
    <source>
        <dbReference type="Proteomes" id="UP001177003"/>
    </source>
</evidence>
<organism evidence="1 2">
    <name type="scientific">Lactuca saligna</name>
    <name type="common">Willowleaf lettuce</name>
    <dbReference type="NCBI Taxonomy" id="75948"/>
    <lineage>
        <taxon>Eukaryota</taxon>
        <taxon>Viridiplantae</taxon>
        <taxon>Streptophyta</taxon>
        <taxon>Embryophyta</taxon>
        <taxon>Tracheophyta</taxon>
        <taxon>Spermatophyta</taxon>
        <taxon>Magnoliopsida</taxon>
        <taxon>eudicotyledons</taxon>
        <taxon>Gunneridae</taxon>
        <taxon>Pentapetalae</taxon>
        <taxon>asterids</taxon>
        <taxon>campanulids</taxon>
        <taxon>Asterales</taxon>
        <taxon>Asteraceae</taxon>
        <taxon>Cichorioideae</taxon>
        <taxon>Cichorieae</taxon>
        <taxon>Lactucinae</taxon>
        <taxon>Lactuca</taxon>
    </lineage>
</organism>